<dbReference type="InterPro" id="IPR036412">
    <property type="entry name" value="HAD-like_sf"/>
</dbReference>
<dbReference type="Gene3D" id="1.10.150.240">
    <property type="entry name" value="Putative phosphatase, domain 2"/>
    <property type="match status" value="1"/>
</dbReference>
<dbReference type="InterPro" id="IPR023214">
    <property type="entry name" value="HAD_sf"/>
</dbReference>
<keyword evidence="6" id="KW-1185">Reference proteome</keyword>
<evidence type="ECO:0000256" key="2">
    <source>
        <dbReference type="ARBA" id="ARBA00006171"/>
    </source>
</evidence>
<dbReference type="Pfam" id="PF13419">
    <property type="entry name" value="HAD_2"/>
    <property type="match status" value="1"/>
</dbReference>
<sequence>MLNVTEETLSKMLDLIIFDCDGVLVDSEILSIEVLHDLILKQGGNLTKEDVIQQFQGRSMKSARDELSASQGVELTDASITEMNEYLFARFQQELQPVLGITAFIESLNLPYCVASSSHPERIDASLTATNLRHYFSGKVFSSTMVKNGKPAPDLFLLAAEKMAFSAERVLVIEDSPAGVQAARNAGMLSIGLTAGSHAKHPNHRKRLIDAGANWVVNSYDEVAKIIWTLS</sequence>
<accession>A0ABT5WF77</accession>
<dbReference type="SFLD" id="SFLDG01135">
    <property type="entry name" value="C1.5.6:_HAD__Beta-PGM__Phospha"/>
    <property type="match status" value="1"/>
</dbReference>
<dbReference type="InterPro" id="IPR051600">
    <property type="entry name" value="Beta-PGM-like"/>
</dbReference>
<dbReference type="EMBL" id="JAMZEG020000002">
    <property type="protein sequence ID" value="MDE8603014.1"/>
    <property type="molecule type" value="Genomic_DNA"/>
</dbReference>
<dbReference type="SFLD" id="SFLDS00003">
    <property type="entry name" value="Haloacid_Dehalogenase"/>
    <property type="match status" value="1"/>
</dbReference>
<comment type="cofactor">
    <cofactor evidence="1">
        <name>Mg(2+)</name>
        <dbReference type="ChEBI" id="CHEBI:18420"/>
    </cofactor>
</comment>
<protein>
    <submittedName>
        <fullName evidence="5">HAD family hydrolase</fullName>
    </submittedName>
</protein>
<dbReference type="SFLD" id="SFLDG01129">
    <property type="entry name" value="C1.5:_HAD__Beta-PGM__Phosphata"/>
    <property type="match status" value="1"/>
</dbReference>
<keyword evidence="4" id="KW-0460">Magnesium</keyword>
<dbReference type="Proteomes" id="UP001139522">
    <property type="component" value="Unassembled WGS sequence"/>
</dbReference>
<dbReference type="GO" id="GO:0016787">
    <property type="term" value="F:hydrolase activity"/>
    <property type="evidence" value="ECO:0007669"/>
    <property type="project" value="UniProtKB-KW"/>
</dbReference>
<dbReference type="InterPro" id="IPR041492">
    <property type="entry name" value="HAD_2"/>
</dbReference>
<dbReference type="RefSeq" id="WP_275565037.1">
    <property type="nucleotide sequence ID" value="NZ_JAMZEG020000002.1"/>
</dbReference>
<organism evidence="5 6">
    <name type="scientific">Marinomonas maritima</name>
    <dbReference type="NCBI Taxonomy" id="2940935"/>
    <lineage>
        <taxon>Bacteria</taxon>
        <taxon>Pseudomonadati</taxon>
        <taxon>Pseudomonadota</taxon>
        <taxon>Gammaproteobacteria</taxon>
        <taxon>Oceanospirillales</taxon>
        <taxon>Oceanospirillaceae</taxon>
        <taxon>Marinomonas</taxon>
    </lineage>
</organism>
<keyword evidence="5" id="KW-0378">Hydrolase</keyword>
<dbReference type="PANTHER" id="PTHR46193">
    <property type="entry name" value="6-PHOSPHOGLUCONATE PHOSPHATASE"/>
    <property type="match status" value="1"/>
</dbReference>
<dbReference type="CDD" id="cd07526">
    <property type="entry name" value="HAD_BPGM_like"/>
    <property type="match status" value="1"/>
</dbReference>
<dbReference type="InterPro" id="IPR023198">
    <property type="entry name" value="PGP-like_dom2"/>
</dbReference>
<evidence type="ECO:0000256" key="3">
    <source>
        <dbReference type="ARBA" id="ARBA00022723"/>
    </source>
</evidence>
<keyword evidence="3" id="KW-0479">Metal-binding</keyword>
<evidence type="ECO:0000256" key="1">
    <source>
        <dbReference type="ARBA" id="ARBA00001946"/>
    </source>
</evidence>
<comment type="similarity">
    <text evidence="2">Belongs to the HAD-like hydrolase superfamily. CbbY/CbbZ/Gph/YieH family.</text>
</comment>
<dbReference type="NCBIfam" id="TIGR01509">
    <property type="entry name" value="HAD-SF-IA-v3"/>
    <property type="match status" value="1"/>
</dbReference>
<dbReference type="SUPFAM" id="SSF56784">
    <property type="entry name" value="HAD-like"/>
    <property type="match status" value="1"/>
</dbReference>
<evidence type="ECO:0000313" key="5">
    <source>
        <dbReference type="EMBL" id="MDE8603014.1"/>
    </source>
</evidence>
<evidence type="ECO:0000256" key="4">
    <source>
        <dbReference type="ARBA" id="ARBA00022842"/>
    </source>
</evidence>
<proteinExistence type="inferred from homology"/>
<reference evidence="5" key="1">
    <citation type="submission" date="2023-01" db="EMBL/GenBank/DDBJ databases">
        <title>Psychroserpens sp. MSW6 and Marinomonas sp. RSW2, isolated from seawater.</title>
        <authorList>
            <person name="Kristyanto S."/>
            <person name="Jung J."/>
            <person name="Kim J.M."/>
            <person name="Jeon C.O."/>
        </authorList>
    </citation>
    <scope>NUCLEOTIDE SEQUENCE</scope>
    <source>
        <strain evidence="5">RSW2</strain>
    </source>
</reference>
<dbReference type="Gene3D" id="3.40.50.1000">
    <property type="entry name" value="HAD superfamily/HAD-like"/>
    <property type="match status" value="1"/>
</dbReference>
<evidence type="ECO:0000313" key="6">
    <source>
        <dbReference type="Proteomes" id="UP001139522"/>
    </source>
</evidence>
<gene>
    <name evidence="5" type="ORF">M3I01_008765</name>
</gene>
<dbReference type="InterPro" id="IPR006439">
    <property type="entry name" value="HAD-SF_hydro_IA"/>
</dbReference>
<dbReference type="PANTHER" id="PTHR46193:SF10">
    <property type="entry name" value="6-PHOSPHOGLUCONATE PHOSPHATASE"/>
    <property type="match status" value="1"/>
</dbReference>
<name>A0ABT5WF77_9GAMM</name>
<comment type="caution">
    <text evidence="5">The sequence shown here is derived from an EMBL/GenBank/DDBJ whole genome shotgun (WGS) entry which is preliminary data.</text>
</comment>